<proteinExistence type="predicted"/>
<keyword evidence="1" id="KW-1188">Viral release from host cell</keyword>
<feature type="coiled-coil region" evidence="3">
    <location>
        <begin position="122"/>
        <end position="149"/>
    </location>
</feature>
<evidence type="ECO:0000256" key="2">
    <source>
        <dbReference type="ARBA" id="ARBA00023219"/>
    </source>
</evidence>
<dbReference type="Gene3D" id="6.10.140.2160">
    <property type="match status" value="1"/>
</dbReference>
<keyword evidence="3" id="KW-0175">Coiled coil</keyword>
<dbReference type="PANTHER" id="PTHR41328">
    <property type="entry name" value="TERMINASE SMALL SUBUNIT-RELATED"/>
    <property type="match status" value="1"/>
</dbReference>
<gene>
    <name evidence="4" type="ORF">NAB2_2458</name>
</gene>
<dbReference type="InterPro" id="IPR038713">
    <property type="entry name" value="Terminase_Gp1_N_sf"/>
</dbReference>
<organism evidence="4 5">
    <name type="scientific">Lactiplantibacillus plantarum</name>
    <name type="common">Lactobacillus plantarum</name>
    <dbReference type="NCBI Taxonomy" id="1590"/>
    <lineage>
        <taxon>Bacteria</taxon>
        <taxon>Bacillati</taxon>
        <taxon>Bacillota</taxon>
        <taxon>Bacilli</taxon>
        <taxon>Lactobacillales</taxon>
        <taxon>Lactobacillaceae</taxon>
        <taxon>Lactiplantibacillus</taxon>
    </lineage>
</organism>
<dbReference type="Pfam" id="PF03592">
    <property type="entry name" value="Terminase_2"/>
    <property type="match status" value="1"/>
</dbReference>
<dbReference type="AlphaFoldDB" id="A0AAW3RDJ5"/>
<dbReference type="InterPro" id="IPR052404">
    <property type="entry name" value="SPP1-like_terminase"/>
</dbReference>
<dbReference type="Proteomes" id="UP000076872">
    <property type="component" value="Unassembled WGS sequence"/>
</dbReference>
<dbReference type="InterPro" id="IPR005335">
    <property type="entry name" value="Terminase_ssu"/>
</dbReference>
<protein>
    <submittedName>
        <fullName evidence="4">Phage terminase small subunit</fullName>
    </submittedName>
</protein>
<dbReference type="GO" id="GO:0051276">
    <property type="term" value="P:chromosome organization"/>
    <property type="evidence" value="ECO:0007669"/>
    <property type="project" value="InterPro"/>
</dbReference>
<evidence type="ECO:0000256" key="1">
    <source>
        <dbReference type="ARBA" id="ARBA00022612"/>
    </source>
</evidence>
<dbReference type="Gene3D" id="1.10.10.1400">
    <property type="entry name" value="Terminase, small subunit, N-terminal DNA-binding domain, HTH motif"/>
    <property type="match status" value="1"/>
</dbReference>
<dbReference type="EMBL" id="LUXO01000033">
    <property type="protein sequence ID" value="KZV01838.1"/>
    <property type="molecule type" value="Genomic_DNA"/>
</dbReference>
<evidence type="ECO:0000313" key="4">
    <source>
        <dbReference type="EMBL" id="KZV01838.1"/>
    </source>
</evidence>
<dbReference type="PANTHER" id="PTHR41328:SF2">
    <property type="entry name" value="TERMINASE SMALL SUBUNIT"/>
    <property type="match status" value="1"/>
</dbReference>
<comment type="caution">
    <text evidence="4">The sequence shown here is derived from an EMBL/GenBank/DDBJ whole genome shotgun (WGS) entry which is preliminary data.</text>
</comment>
<accession>A0AAW3RDJ5</accession>
<sequence>MTRKLTPKQQRFADEYIKSGNAADAARKAGYSKRSARSVGQENLTKPDIKKYIDEQMAEIESSKIADAKEVMEFYTRVLRGEELETVVVGTADGAESIERPPTTKDKTAVAKEILKRYPGNDKLVEQQIRKLKADADIAEAKAKQISNTDETVQIVFNDNLTPDKEDNQDDGNQS</sequence>
<name>A0AAW3RDJ5_LACPN</name>
<reference evidence="4 5" key="1">
    <citation type="submission" date="2016-03" db="EMBL/GenBank/DDBJ databases">
        <title>Comparative genomics of 54 Lactobacillus plantarum strains reveals genomic uncoupling from niche constraints.</title>
        <authorList>
            <person name="Martino M.E."/>
        </authorList>
    </citation>
    <scope>NUCLEOTIDE SEQUENCE [LARGE SCALE GENOMIC DNA]</scope>
    <source>
        <strain evidence="4 5">NAB2</strain>
    </source>
</reference>
<evidence type="ECO:0000256" key="3">
    <source>
        <dbReference type="SAM" id="Coils"/>
    </source>
</evidence>
<keyword evidence="2" id="KW-0231">Viral genome packaging</keyword>
<evidence type="ECO:0000313" key="5">
    <source>
        <dbReference type="Proteomes" id="UP000076872"/>
    </source>
</evidence>
<dbReference type="RefSeq" id="WP_063491267.1">
    <property type="nucleotide sequence ID" value="NZ_BLJR01000004.1"/>
</dbReference>